<dbReference type="HOGENOM" id="CLU_2869171_0_0_1"/>
<reference evidence="1 2" key="1">
    <citation type="submission" date="2014-04" db="EMBL/GenBank/DDBJ databases">
        <authorList>
            <consortium name="DOE Joint Genome Institute"/>
            <person name="Kuo A."/>
            <person name="Ruytinx J."/>
            <person name="Rineau F."/>
            <person name="Colpaert J."/>
            <person name="Kohler A."/>
            <person name="Nagy L.G."/>
            <person name="Floudas D."/>
            <person name="Copeland A."/>
            <person name="Barry K.W."/>
            <person name="Cichocki N."/>
            <person name="Veneault-Fourrey C."/>
            <person name="LaButti K."/>
            <person name="Lindquist E.A."/>
            <person name="Lipzen A."/>
            <person name="Lundell T."/>
            <person name="Morin E."/>
            <person name="Murat C."/>
            <person name="Sun H."/>
            <person name="Tunlid A."/>
            <person name="Henrissat B."/>
            <person name="Grigoriev I.V."/>
            <person name="Hibbett D.S."/>
            <person name="Martin F."/>
            <person name="Nordberg H.P."/>
            <person name="Cantor M.N."/>
            <person name="Hua S.X."/>
        </authorList>
    </citation>
    <scope>NUCLEOTIDE SEQUENCE [LARGE SCALE GENOMIC DNA]</scope>
    <source>
        <strain evidence="1 2">UH-Slu-Lm8-n1</strain>
    </source>
</reference>
<dbReference type="AlphaFoldDB" id="A0A0D0AS95"/>
<keyword evidence="2" id="KW-1185">Reference proteome</keyword>
<evidence type="ECO:0000313" key="1">
    <source>
        <dbReference type="EMBL" id="KIK44546.1"/>
    </source>
</evidence>
<gene>
    <name evidence="1" type="ORF">CY34DRAFT_802527</name>
</gene>
<name>A0A0D0AS95_9AGAM</name>
<proteinExistence type="predicted"/>
<reference evidence="2" key="2">
    <citation type="submission" date="2015-01" db="EMBL/GenBank/DDBJ databases">
        <title>Evolutionary Origins and Diversification of the Mycorrhizal Mutualists.</title>
        <authorList>
            <consortium name="DOE Joint Genome Institute"/>
            <consortium name="Mycorrhizal Genomics Consortium"/>
            <person name="Kohler A."/>
            <person name="Kuo A."/>
            <person name="Nagy L.G."/>
            <person name="Floudas D."/>
            <person name="Copeland A."/>
            <person name="Barry K.W."/>
            <person name="Cichocki N."/>
            <person name="Veneault-Fourrey C."/>
            <person name="LaButti K."/>
            <person name="Lindquist E.A."/>
            <person name="Lipzen A."/>
            <person name="Lundell T."/>
            <person name="Morin E."/>
            <person name="Murat C."/>
            <person name="Riley R."/>
            <person name="Ohm R."/>
            <person name="Sun H."/>
            <person name="Tunlid A."/>
            <person name="Henrissat B."/>
            <person name="Grigoriev I.V."/>
            <person name="Hibbett D.S."/>
            <person name="Martin F."/>
        </authorList>
    </citation>
    <scope>NUCLEOTIDE SEQUENCE [LARGE SCALE GENOMIC DNA]</scope>
    <source>
        <strain evidence="2">UH-Slu-Lm8-n1</strain>
    </source>
</reference>
<dbReference type="InParanoid" id="A0A0D0AS95"/>
<evidence type="ECO:0000313" key="2">
    <source>
        <dbReference type="Proteomes" id="UP000054485"/>
    </source>
</evidence>
<organism evidence="1 2">
    <name type="scientific">Suillus luteus UH-Slu-Lm8-n1</name>
    <dbReference type="NCBI Taxonomy" id="930992"/>
    <lineage>
        <taxon>Eukaryota</taxon>
        <taxon>Fungi</taxon>
        <taxon>Dikarya</taxon>
        <taxon>Basidiomycota</taxon>
        <taxon>Agaricomycotina</taxon>
        <taxon>Agaricomycetes</taxon>
        <taxon>Agaricomycetidae</taxon>
        <taxon>Boletales</taxon>
        <taxon>Suillineae</taxon>
        <taxon>Suillaceae</taxon>
        <taxon>Suillus</taxon>
    </lineage>
</organism>
<protein>
    <submittedName>
        <fullName evidence="1">Uncharacterized protein</fullName>
    </submittedName>
</protein>
<sequence>MSYFDDMRYDALLRTAYPPSTNQKAPEPVRNINFTDLHQIQRLDFMVGQKQHVLPTRGCSHCRR</sequence>
<accession>A0A0D0AS95</accession>
<dbReference type="EMBL" id="KN835188">
    <property type="protein sequence ID" value="KIK44546.1"/>
    <property type="molecule type" value="Genomic_DNA"/>
</dbReference>
<dbReference type="Proteomes" id="UP000054485">
    <property type="component" value="Unassembled WGS sequence"/>
</dbReference>